<dbReference type="CDD" id="cd00082">
    <property type="entry name" value="HisKA"/>
    <property type="match status" value="1"/>
</dbReference>
<keyword evidence="7" id="KW-0808">Transferase</keyword>
<accession>A0A6B0U5G9</accession>
<dbReference type="CDD" id="cd12914">
    <property type="entry name" value="PDC1_DGC_like"/>
    <property type="match status" value="1"/>
</dbReference>
<evidence type="ECO:0000256" key="13">
    <source>
        <dbReference type="ARBA" id="ARBA00023012"/>
    </source>
</evidence>
<feature type="domain" description="Histidine kinase" evidence="19">
    <location>
        <begin position="390"/>
        <end position="603"/>
    </location>
</feature>
<evidence type="ECO:0000256" key="3">
    <source>
        <dbReference type="ARBA" id="ARBA00012438"/>
    </source>
</evidence>
<dbReference type="EMBL" id="WUWG01000005">
    <property type="protein sequence ID" value="MXU66161.1"/>
    <property type="molecule type" value="Genomic_DNA"/>
</dbReference>
<dbReference type="PANTHER" id="PTHR43065">
    <property type="entry name" value="SENSOR HISTIDINE KINASE"/>
    <property type="match status" value="1"/>
</dbReference>
<dbReference type="SMART" id="SM00387">
    <property type="entry name" value="HATPase_c"/>
    <property type="match status" value="1"/>
</dbReference>
<evidence type="ECO:0000256" key="18">
    <source>
        <dbReference type="SAM" id="Phobius"/>
    </source>
</evidence>
<keyword evidence="13" id="KW-0902">Two-component regulatory system</keyword>
<dbReference type="InterPro" id="IPR017055">
    <property type="entry name" value="Sig_transdc_His_kinase_DctB"/>
</dbReference>
<evidence type="ECO:0000256" key="12">
    <source>
        <dbReference type="ARBA" id="ARBA00022989"/>
    </source>
</evidence>
<keyword evidence="14 18" id="KW-0472">Membrane</keyword>
<evidence type="ECO:0000256" key="7">
    <source>
        <dbReference type="ARBA" id="ARBA00022679"/>
    </source>
</evidence>
<comment type="function">
    <text evidence="15">Member of the two-component regulatory system DctB/DctD involved in the transport of C4-dicarboxylates. DctB functions as a membrane-associated protein kinase that phosphorylates DctD in response to environmental signals.</text>
</comment>
<dbReference type="GO" id="GO:0005886">
    <property type="term" value="C:plasma membrane"/>
    <property type="evidence" value="ECO:0007669"/>
    <property type="project" value="UniProtKB-SubCell"/>
</dbReference>
<dbReference type="Proteomes" id="UP000436016">
    <property type="component" value="Unassembled WGS sequence"/>
</dbReference>
<dbReference type="InterPro" id="IPR029151">
    <property type="entry name" value="Sensor-like_sf"/>
</dbReference>
<evidence type="ECO:0000256" key="8">
    <source>
        <dbReference type="ARBA" id="ARBA00022692"/>
    </source>
</evidence>
<keyword evidence="21" id="KW-1185">Reference proteome</keyword>
<evidence type="ECO:0000256" key="10">
    <source>
        <dbReference type="ARBA" id="ARBA00022777"/>
    </source>
</evidence>
<keyword evidence="6" id="KW-0597">Phosphoprotein</keyword>
<evidence type="ECO:0000256" key="4">
    <source>
        <dbReference type="ARBA" id="ARBA00022475"/>
    </source>
</evidence>
<comment type="subcellular location">
    <subcellularLocation>
        <location evidence="2">Cell inner membrane</location>
        <topology evidence="2">Multi-pass membrane protein</topology>
    </subcellularLocation>
</comment>
<dbReference type="InterPro" id="IPR036890">
    <property type="entry name" value="HATPase_C_sf"/>
</dbReference>
<dbReference type="SUPFAM" id="SSF47384">
    <property type="entry name" value="Homodimeric domain of signal transducing histidine kinase"/>
    <property type="match status" value="1"/>
</dbReference>
<dbReference type="Gene3D" id="3.30.450.20">
    <property type="entry name" value="PAS domain"/>
    <property type="match status" value="2"/>
</dbReference>
<dbReference type="InterPro" id="IPR036097">
    <property type="entry name" value="HisK_dim/P_sf"/>
</dbReference>
<dbReference type="Pfam" id="PF00512">
    <property type="entry name" value="HisKA"/>
    <property type="match status" value="1"/>
</dbReference>
<comment type="caution">
    <text evidence="20">The sequence shown here is derived from an EMBL/GenBank/DDBJ whole genome shotgun (WGS) entry which is preliminary data.</text>
</comment>
<sequence>MIRRLILILLFVSVTGAVASGAGLWAWKLGLDDLAQSGRASLTLASDRLVRQLERFRELPVLLADHPLLLAEARGAPGTDRAAEASRVLESVADLTGALEIWLVDAAGQVRAGSSLATASGTRPRNLANQPDFRRAMTGALGYYHAQPGADAERGFFFSAPVRDARGTPAGAVMVKVDLEALESEWRGDPGILFFTDVNGVVFLANRDPLLLRVDGDLSAVRAPVARLQQYPVTALKPWFEISTSVRFGHELWRIDAPAAADLPQQALHLEQPLPLIAMRGRILIDTRPATVQAWLWGGLAAALMGMLALAMLALWERRRALSVRLETEERANAELERRVADRTSELVRTNDVLRQEVADRKAAEDALRRAQADLVQAGKLAALGQLSAGISHELNQPLAAIHSYAENAEILMARDRTAEVRENLSLIVQLSDRMARIIRNLRAFSRKEGEPATVVVLNGVVDDALALVRPRFDKEGVAVDWMPPAGDVLVHGGGVRLQQVVLNLLTNAADAMRGQAKRTIHIRIETFADRTELQVRDSGPGLQDADRIFEPFYTTKSAPGGEGMGLGLSISYGIVQSFGGDIRGENVEGGGALFRVILTPVDRSVAA</sequence>
<dbReference type="PRINTS" id="PR00344">
    <property type="entry name" value="BCTRLSENSOR"/>
</dbReference>
<dbReference type="InterPro" id="IPR003661">
    <property type="entry name" value="HisK_dim/P_dom"/>
</dbReference>
<dbReference type="Pfam" id="PF02518">
    <property type="entry name" value="HATPase_c"/>
    <property type="match status" value="1"/>
</dbReference>
<keyword evidence="11" id="KW-0067">ATP-binding</keyword>
<dbReference type="FunFam" id="1.10.287.130:FF:000049">
    <property type="entry name" value="C4-dicarboxylate transport sensor protein DctB"/>
    <property type="match status" value="1"/>
</dbReference>
<keyword evidence="10 20" id="KW-0418">Kinase</keyword>
<evidence type="ECO:0000256" key="16">
    <source>
        <dbReference type="ARBA" id="ARBA00073143"/>
    </source>
</evidence>
<keyword evidence="9" id="KW-0547">Nucleotide-binding</keyword>
<evidence type="ECO:0000256" key="17">
    <source>
        <dbReference type="SAM" id="Coils"/>
    </source>
</evidence>
<evidence type="ECO:0000313" key="20">
    <source>
        <dbReference type="EMBL" id="MXU66161.1"/>
    </source>
</evidence>
<evidence type="ECO:0000256" key="5">
    <source>
        <dbReference type="ARBA" id="ARBA00022519"/>
    </source>
</evidence>
<dbReference type="SUPFAM" id="SSF55874">
    <property type="entry name" value="ATPase domain of HSP90 chaperone/DNA topoisomerase II/histidine kinase"/>
    <property type="match status" value="1"/>
</dbReference>
<feature type="transmembrane region" description="Helical" evidence="18">
    <location>
        <begin position="294"/>
        <end position="316"/>
    </location>
</feature>
<reference evidence="20 21" key="1">
    <citation type="submission" date="2019-12" db="EMBL/GenBank/DDBJ databases">
        <title>Strain KN286 was isolated from seawater, which was collected from Caroline Seamount in the tropical western Pacific.</title>
        <authorList>
            <person name="Wang Q."/>
        </authorList>
    </citation>
    <scope>NUCLEOTIDE SEQUENCE [LARGE SCALE GENOMIC DNA]</scope>
    <source>
        <strain evidence="20 21">KN286</strain>
    </source>
</reference>
<gene>
    <name evidence="20" type="ORF">GSH16_11950</name>
</gene>
<organism evidence="20 21">
    <name type="scientific">Oceanomicrobium pacificus</name>
    <dbReference type="NCBI Taxonomy" id="2692916"/>
    <lineage>
        <taxon>Bacteria</taxon>
        <taxon>Pseudomonadati</taxon>
        <taxon>Pseudomonadota</taxon>
        <taxon>Alphaproteobacteria</taxon>
        <taxon>Rhodobacterales</taxon>
        <taxon>Paracoccaceae</taxon>
        <taxon>Oceanomicrobium</taxon>
    </lineage>
</organism>
<keyword evidence="17" id="KW-0175">Coiled coil</keyword>
<keyword evidence="4" id="KW-1003">Cell membrane</keyword>
<evidence type="ECO:0000259" key="19">
    <source>
        <dbReference type="PROSITE" id="PS50109"/>
    </source>
</evidence>
<proteinExistence type="predicted"/>
<dbReference type="PANTHER" id="PTHR43065:SF46">
    <property type="entry name" value="C4-DICARBOXYLATE TRANSPORT SENSOR PROTEIN DCTB"/>
    <property type="match status" value="1"/>
</dbReference>
<name>A0A6B0U5G9_9RHOB</name>
<dbReference type="Gene3D" id="3.30.565.10">
    <property type="entry name" value="Histidine kinase-like ATPase, C-terminal domain"/>
    <property type="match status" value="1"/>
</dbReference>
<evidence type="ECO:0000256" key="6">
    <source>
        <dbReference type="ARBA" id="ARBA00022553"/>
    </source>
</evidence>
<evidence type="ECO:0000256" key="14">
    <source>
        <dbReference type="ARBA" id="ARBA00023136"/>
    </source>
</evidence>
<dbReference type="GO" id="GO:0000155">
    <property type="term" value="F:phosphorelay sensor kinase activity"/>
    <property type="evidence" value="ECO:0007669"/>
    <property type="project" value="InterPro"/>
</dbReference>
<feature type="coiled-coil region" evidence="17">
    <location>
        <begin position="319"/>
        <end position="381"/>
    </location>
</feature>
<keyword evidence="8 18" id="KW-0812">Transmembrane</keyword>
<dbReference type="PIRSF" id="PIRSF036431">
    <property type="entry name" value="STHK_DctB"/>
    <property type="match status" value="1"/>
</dbReference>
<dbReference type="Gene3D" id="1.10.287.130">
    <property type="match status" value="1"/>
</dbReference>
<dbReference type="PROSITE" id="PS50109">
    <property type="entry name" value="HIS_KIN"/>
    <property type="match status" value="1"/>
</dbReference>
<keyword evidence="5" id="KW-0997">Cell inner membrane</keyword>
<dbReference type="SMART" id="SM00388">
    <property type="entry name" value="HisKA"/>
    <property type="match status" value="1"/>
</dbReference>
<comment type="catalytic activity">
    <reaction evidence="1">
        <text>ATP + protein L-histidine = ADP + protein N-phospho-L-histidine.</text>
        <dbReference type="EC" id="2.7.13.3"/>
    </reaction>
</comment>
<dbReference type="InterPro" id="IPR003594">
    <property type="entry name" value="HATPase_dom"/>
</dbReference>
<evidence type="ECO:0000256" key="11">
    <source>
        <dbReference type="ARBA" id="ARBA00022840"/>
    </source>
</evidence>
<protein>
    <recommendedName>
        <fullName evidence="16">C4-dicarboxylate transport sensor protein DctB</fullName>
        <ecNumber evidence="3">2.7.13.3</ecNumber>
    </recommendedName>
</protein>
<dbReference type="GO" id="GO:0005524">
    <property type="term" value="F:ATP binding"/>
    <property type="evidence" value="ECO:0007669"/>
    <property type="project" value="UniProtKB-KW"/>
</dbReference>
<dbReference type="AlphaFoldDB" id="A0A6B0U5G9"/>
<evidence type="ECO:0000256" key="15">
    <source>
        <dbReference type="ARBA" id="ARBA00059004"/>
    </source>
</evidence>
<evidence type="ECO:0000256" key="9">
    <source>
        <dbReference type="ARBA" id="ARBA00022741"/>
    </source>
</evidence>
<dbReference type="InterPro" id="IPR004358">
    <property type="entry name" value="Sig_transdc_His_kin-like_C"/>
</dbReference>
<evidence type="ECO:0000256" key="2">
    <source>
        <dbReference type="ARBA" id="ARBA00004429"/>
    </source>
</evidence>
<keyword evidence="12 18" id="KW-1133">Transmembrane helix</keyword>
<dbReference type="EC" id="2.7.13.3" evidence="3"/>
<evidence type="ECO:0000256" key="1">
    <source>
        <dbReference type="ARBA" id="ARBA00000085"/>
    </source>
</evidence>
<evidence type="ECO:0000313" key="21">
    <source>
        <dbReference type="Proteomes" id="UP000436016"/>
    </source>
</evidence>
<dbReference type="SUPFAM" id="SSF103190">
    <property type="entry name" value="Sensory domain-like"/>
    <property type="match status" value="1"/>
</dbReference>
<dbReference type="InterPro" id="IPR005467">
    <property type="entry name" value="His_kinase_dom"/>
</dbReference>